<dbReference type="Proteomes" id="UP000315825">
    <property type="component" value="Unassembled WGS sequence"/>
</dbReference>
<sequence length="167" mass="19357">MNIILIGMMGAGKSLVGNRLAGKISKDFYDLDHWIEKRHNSKIPKIFENNGEEYFRKIEAECFSEIIATDNEKVISTGGGAPLNSGCKNHFLGNEVIFLDAYPDILFQRASKRKDDRPLLKNLNYKEFEQLYNERRKIYSSISNLTLDTSNTDIRETVKKIMEYYEF</sequence>
<dbReference type="CDD" id="cd00464">
    <property type="entry name" value="SK"/>
    <property type="match status" value="1"/>
</dbReference>
<feature type="binding site" evidence="7">
    <location>
        <position position="135"/>
    </location>
    <ligand>
        <name>substrate</name>
    </ligand>
</feature>
<keyword evidence="5 7" id="KW-0067">ATP-binding</keyword>
<name>A0A520MXV2_9GAMM</name>
<comment type="cofactor">
    <cofactor evidence="7">
        <name>Mg(2+)</name>
        <dbReference type="ChEBI" id="CHEBI:18420"/>
    </cofactor>
    <text evidence="7">Binds 1 Mg(2+) ion per subunit.</text>
</comment>
<dbReference type="GO" id="GO:0000287">
    <property type="term" value="F:magnesium ion binding"/>
    <property type="evidence" value="ECO:0007669"/>
    <property type="project" value="UniProtKB-UniRule"/>
</dbReference>
<keyword evidence="2 7" id="KW-0808">Transferase</keyword>
<dbReference type="GO" id="GO:0009423">
    <property type="term" value="P:chorismate biosynthetic process"/>
    <property type="evidence" value="ECO:0007669"/>
    <property type="project" value="UniProtKB-UniRule"/>
</dbReference>
<keyword evidence="7" id="KW-0963">Cytoplasm</keyword>
<comment type="function">
    <text evidence="7">Catalyzes the specific phosphorylation of the 3-hydroxyl group of shikimic acid using ATP as a cosubstrate.</text>
</comment>
<dbReference type="EC" id="2.7.1.71" evidence="7"/>
<evidence type="ECO:0000256" key="2">
    <source>
        <dbReference type="ARBA" id="ARBA00022679"/>
    </source>
</evidence>
<dbReference type="PANTHER" id="PTHR21087">
    <property type="entry name" value="SHIKIMATE KINASE"/>
    <property type="match status" value="1"/>
</dbReference>
<evidence type="ECO:0000256" key="3">
    <source>
        <dbReference type="ARBA" id="ARBA00022741"/>
    </source>
</evidence>
<dbReference type="InterPro" id="IPR027417">
    <property type="entry name" value="P-loop_NTPase"/>
</dbReference>
<evidence type="ECO:0000313" key="8">
    <source>
        <dbReference type="EMBL" id="RZO26006.1"/>
    </source>
</evidence>
<comment type="caution">
    <text evidence="7">Lacks conserved residue(s) required for the propagation of feature annotation.</text>
</comment>
<feature type="binding site" evidence="7">
    <location>
        <begin position="10"/>
        <end position="15"/>
    </location>
    <ligand>
        <name>ATP</name>
        <dbReference type="ChEBI" id="CHEBI:30616"/>
    </ligand>
</feature>
<dbReference type="UniPathway" id="UPA00053">
    <property type="reaction ID" value="UER00088"/>
</dbReference>
<keyword evidence="6 7" id="KW-0057">Aromatic amino acid biosynthesis</keyword>
<dbReference type="GO" id="GO:0005524">
    <property type="term" value="F:ATP binding"/>
    <property type="evidence" value="ECO:0007669"/>
    <property type="project" value="UniProtKB-UniRule"/>
</dbReference>
<organism evidence="8 9">
    <name type="scientific">SAR86 cluster bacterium</name>
    <dbReference type="NCBI Taxonomy" id="2030880"/>
    <lineage>
        <taxon>Bacteria</taxon>
        <taxon>Pseudomonadati</taxon>
        <taxon>Pseudomonadota</taxon>
        <taxon>Gammaproteobacteria</taxon>
        <taxon>SAR86 cluster</taxon>
    </lineage>
</organism>
<keyword evidence="4 7" id="KW-0418">Kinase</keyword>
<comment type="caution">
    <text evidence="8">The sequence shown here is derived from an EMBL/GenBank/DDBJ whole genome shotgun (WGS) entry which is preliminary data.</text>
</comment>
<dbReference type="EMBL" id="SHBE01000007">
    <property type="protein sequence ID" value="RZO26006.1"/>
    <property type="molecule type" value="Genomic_DNA"/>
</dbReference>
<evidence type="ECO:0000256" key="6">
    <source>
        <dbReference type="ARBA" id="ARBA00023141"/>
    </source>
</evidence>
<dbReference type="PANTHER" id="PTHR21087:SF16">
    <property type="entry name" value="SHIKIMATE KINASE 1, CHLOROPLASTIC"/>
    <property type="match status" value="1"/>
</dbReference>
<protein>
    <recommendedName>
        <fullName evidence="7">Shikimate kinase</fullName>
        <shortName evidence="7">SK</shortName>
        <ecNumber evidence="7">2.7.1.71</ecNumber>
    </recommendedName>
</protein>
<evidence type="ECO:0000256" key="5">
    <source>
        <dbReference type="ARBA" id="ARBA00022840"/>
    </source>
</evidence>
<feature type="binding site" evidence="7">
    <location>
        <position position="32"/>
    </location>
    <ligand>
        <name>substrate</name>
    </ligand>
</feature>
<gene>
    <name evidence="7" type="primary">aroK</name>
    <name evidence="8" type="ORF">EVA92_03845</name>
</gene>
<comment type="subcellular location">
    <subcellularLocation>
        <location evidence="7">Cytoplasm</location>
    </subcellularLocation>
</comment>
<evidence type="ECO:0000313" key="9">
    <source>
        <dbReference type="Proteomes" id="UP000315825"/>
    </source>
</evidence>
<dbReference type="HAMAP" id="MF_00109">
    <property type="entry name" value="Shikimate_kinase"/>
    <property type="match status" value="1"/>
</dbReference>
<dbReference type="InterPro" id="IPR031322">
    <property type="entry name" value="Shikimate/glucono_kinase"/>
</dbReference>
<dbReference type="AlphaFoldDB" id="A0A520MXV2"/>
<dbReference type="GO" id="GO:0004765">
    <property type="term" value="F:shikimate kinase activity"/>
    <property type="evidence" value="ECO:0007669"/>
    <property type="project" value="UniProtKB-UniRule"/>
</dbReference>
<keyword evidence="3 7" id="KW-0547">Nucleotide-binding</keyword>
<comment type="similarity">
    <text evidence="7">Belongs to the shikimate kinase family.</text>
</comment>
<dbReference type="GO" id="GO:0005829">
    <property type="term" value="C:cytosol"/>
    <property type="evidence" value="ECO:0007669"/>
    <property type="project" value="TreeGrafter"/>
</dbReference>
<dbReference type="PRINTS" id="PR01100">
    <property type="entry name" value="SHIKIMTKNASE"/>
</dbReference>
<feature type="binding site" evidence="7">
    <location>
        <position position="79"/>
    </location>
    <ligand>
        <name>substrate</name>
    </ligand>
</feature>
<comment type="subunit">
    <text evidence="7">Monomer.</text>
</comment>
<keyword evidence="7" id="KW-0479">Metal-binding</keyword>
<dbReference type="InterPro" id="IPR000623">
    <property type="entry name" value="Shikimate_kinase/TSH1"/>
</dbReference>
<feature type="binding site" evidence="7">
    <location>
        <position position="117"/>
    </location>
    <ligand>
        <name>ATP</name>
        <dbReference type="ChEBI" id="CHEBI:30616"/>
    </ligand>
</feature>
<comment type="pathway">
    <text evidence="7">Metabolic intermediate biosynthesis; chorismate biosynthesis; chorismate from D-erythrose 4-phosphate and phosphoenolpyruvate: step 5/7.</text>
</comment>
<dbReference type="Gene3D" id="3.40.50.300">
    <property type="entry name" value="P-loop containing nucleotide triphosphate hydrolases"/>
    <property type="match status" value="1"/>
</dbReference>
<evidence type="ECO:0000256" key="1">
    <source>
        <dbReference type="ARBA" id="ARBA00022605"/>
    </source>
</evidence>
<dbReference type="GO" id="GO:0009073">
    <property type="term" value="P:aromatic amino acid family biosynthetic process"/>
    <property type="evidence" value="ECO:0007669"/>
    <property type="project" value="UniProtKB-KW"/>
</dbReference>
<dbReference type="GO" id="GO:0008652">
    <property type="term" value="P:amino acid biosynthetic process"/>
    <property type="evidence" value="ECO:0007669"/>
    <property type="project" value="UniProtKB-KW"/>
</dbReference>
<dbReference type="Pfam" id="PF01202">
    <property type="entry name" value="SKI"/>
    <property type="match status" value="1"/>
</dbReference>
<accession>A0A520MXV2</accession>
<reference evidence="8 9" key="1">
    <citation type="submission" date="2019-02" db="EMBL/GenBank/DDBJ databases">
        <title>Prokaryotic population dynamics and viral predation in marine succession experiment using metagenomics: the confinement effect.</title>
        <authorList>
            <person name="Haro-Moreno J.M."/>
            <person name="Rodriguez-Valera F."/>
            <person name="Lopez-Perez M."/>
        </authorList>
    </citation>
    <scope>NUCLEOTIDE SEQUENCE [LARGE SCALE GENOMIC DNA]</scope>
    <source>
        <strain evidence="8">MED-G159</strain>
    </source>
</reference>
<feature type="binding site" evidence="7">
    <location>
        <position position="56"/>
    </location>
    <ligand>
        <name>substrate</name>
    </ligand>
</feature>
<evidence type="ECO:0000256" key="4">
    <source>
        <dbReference type="ARBA" id="ARBA00022777"/>
    </source>
</evidence>
<comment type="catalytic activity">
    <reaction evidence="7">
        <text>shikimate + ATP = 3-phosphoshikimate + ADP + H(+)</text>
        <dbReference type="Rhea" id="RHEA:13121"/>
        <dbReference type="ChEBI" id="CHEBI:15378"/>
        <dbReference type="ChEBI" id="CHEBI:30616"/>
        <dbReference type="ChEBI" id="CHEBI:36208"/>
        <dbReference type="ChEBI" id="CHEBI:145989"/>
        <dbReference type="ChEBI" id="CHEBI:456216"/>
        <dbReference type="EC" id="2.7.1.71"/>
    </reaction>
</comment>
<proteinExistence type="inferred from homology"/>
<evidence type="ECO:0000256" key="7">
    <source>
        <dbReference type="HAMAP-Rule" id="MF_00109"/>
    </source>
</evidence>
<keyword evidence="7" id="KW-0460">Magnesium</keyword>
<dbReference type="SUPFAM" id="SSF52540">
    <property type="entry name" value="P-loop containing nucleoside triphosphate hydrolases"/>
    <property type="match status" value="1"/>
</dbReference>
<keyword evidence="1 7" id="KW-0028">Amino-acid biosynthesis</keyword>
<feature type="binding site" evidence="7">
    <location>
        <position position="14"/>
    </location>
    <ligand>
        <name>Mg(2+)</name>
        <dbReference type="ChEBI" id="CHEBI:18420"/>
    </ligand>
</feature>